<evidence type="ECO:0000256" key="8">
    <source>
        <dbReference type="ARBA" id="ARBA00022692"/>
    </source>
</evidence>
<dbReference type="PANTHER" id="PTHR12317:SF0">
    <property type="entry name" value="ACYLTRANSFERASE"/>
    <property type="match status" value="1"/>
</dbReference>
<evidence type="ECO:0000256" key="11">
    <source>
        <dbReference type="ARBA" id="ARBA00022989"/>
    </source>
</evidence>
<evidence type="ECO:0000256" key="5">
    <source>
        <dbReference type="ARBA" id="ARBA00013244"/>
    </source>
</evidence>
<evidence type="ECO:0000256" key="6">
    <source>
        <dbReference type="ARBA" id="ARBA00022516"/>
    </source>
</evidence>
<feature type="signal peptide" evidence="16">
    <location>
        <begin position="1"/>
        <end position="21"/>
    </location>
</feature>
<keyword evidence="16" id="KW-0732">Signal</keyword>
<accession>A0A9W8B9E3</accession>
<keyword evidence="8" id="KW-0812">Transmembrane</keyword>
<evidence type="ECO:0000256" key="12">
    <source>
        <dbReference type="ARBA" id="ARBA00023098"/>
    </source>
</evidence>
<keyword evidence="14 17" id="KW-0012">Acyltransferase</keyword>
<evidence type="ECO:0000256" key="16">
    <source>
        <dbReference type="SAM" id="SignalP"/>
    </source>
</evidence>
<evidence type="ECO:0000256" key="7">
    <source>
        <dbReference type="ARBA" id="ARBA00022679"/>
    </source>
</evidence>
<comment type="caution">
    <text evidence="17">The sequence shown here is derived from an EMBL/GenBank/DDBJ whole genome shotgun (WGS) entry which is preliminary data.</text>
</comment>
<keyword evidence="13" id="KW-0472">Membrane</keyword>
<evidence type="ECO:0000256" key="15">
    <source>
        <dbReference type="ARBA" id="ARBA00048109"/>
    </source>
</evidence>
<dbReference type="OrthoDB" id="264532at2759"/>
<feature type="chain" id="PRO_5040818964" description="diacylglycerol O-acyltransferase" evidence="16">
    <location>
        <begin position="22"/>
        <end position="288"/>
    </location>
</feature>
<dbReference type="Proteomes" id="UP001151582">
    <property type="component" value="Unassembled WGS sequence"/>
</dbReference>
<dbReference type="InterPro" id="IPR007130">
    <property type="entry name" value="DAGAT"/>
</dbReference>
<dbReference type="EMBL" id="JANBQB010000092">
    <property type="protein sequence ID" value="KAJ1982386.1"/>
    <property type="molecule type" value="Genomic_DNA"/>
</dbReference>
<dbReference type="AlphaFoldDB" id="A0A9W8B9E3"/>
<evidence type="ECO:0000313" key="17">
    <source>
        <dbReference type="EMBL" id="KAJ1982386.1"/>
    </source>
</evidence>
<reference evidence="17" key="1">
    <citation type="submission" date="2022-07" db="EMBL/GenBank/DDBJ databases">
        <title>Phylogenomic reconstructions and comparative analyses of Kickxellomycotina fungi.</title>
        <authorList>
            <person name="Reynolds N.K."/>
            <person name="Stajich J.E."/>
            <person name="Barry K."/>
            <person name="Grigoriev I.V."/>
            <person name="Crous P."/>
            <person name="Smith M.E."/>
        </authorList>
    </citation>
    <scope>NUCLEOTIDE SEQUENCE</scope>
    <source>
        <strain evidence="17">RSA 567</strain>
    </source>
</reference>
<comment type="catalytic activity">
    <reaction evidence="15">
        <text>an acyl-CoA + a 1,2-diacyl-sn-glycerol = a triacyl-sn-glycerol + CoA</text>
        <dbReference type="Rhea" id="RHEA:10868"/>
        <dbReference type="ChEBI" id="CHEBI:17815"/>
        <dbReference type="ChEBI" id="CHEBI:57287"/>
        <dbReference type="ChEBI" id="CHEBI:58342"/>
        <dbReference type="ChEBI" id="CHEBI:64615"/>
        <dbReference type="EC" id="2.3.1.20"/>
    </reaction>
</comment>
<keyword evidence="18" id="KW-1185">Reference proteome</keyword>
<evidence type="ECO:0000313" key="18">
    <source>
        <dbReference type="Proteomes" id="UP001151582"/>
    </source>
</evidence>
<dbReference type="GO" id="GO:0006071">
    <property type="term" value="P:glycerol metabolic process"/>
    <property type="evidence" value="ECO:0007669"/>
    <property type="project" value="UniProtKB-KW"/>
</dbReference>
<dbReference type="CDD" id="cd07987">
    <property type="entry name" value="LPLAT_MGAT-like"/>
    <property type="match status" value="1"/>
</dbReference>
<protein>
    <recommendedName>
        <fullName evidence="5">diacylglycerol O-acyltransferase</fullName>
        <ecNumber evidence="5">2.3.1.20</ecNumber>
    </recommendedName>
</protein>
<dbReference type="GO" id="GO:0019432">
    <property type="term" value="P:triglyceride biosynthetic process"/>
    <property type="evidence" value="ECO:0007669"/>
    <property type="project" value="TreeGrafter"/>
</dbReference>
<comment type="pathway">
    <text evidence="3">Lipid metabolism.</text>
</comment>
<dbReference type="GO" id="GO:0005789">
    <property type="term" value="C:endoplasmic reticulum membrane"/>
    <property type="evidence" value="ECO:0007669"/>
    <property type="project" value="UniProtKB-SubCell"/>
</dbReference>
<evidence type="ECO:0000256" key="2">
    <source>
        <dbReference type="ARBA" id="ARBA00004771"/>
    </source>
</evidence>
<keyword evidence="7 17" id="KW-0808">Transferase</keyword>
<evidence type="ECO:0000256" key="14">
    <source>
        <dbReference type="ARBA" id="ARBA00023315"/>
    </source>
</evidence>
<keyword evidence="11" id="KW-1133">Transmembrane helix</keyword>
<evidence type="ECO:0000256" key="4">
    <source>
        <dbReference type="ARBA" id="ARBA00005420"/>
    </source>
</evidence>
<organism evidence="17 18">
    <name type="scientific">Dimargaris verticillata</name>
    <dbReference type="NCBI Taxonomy" id="2761393"/>
    <lineage>
        <taxon>Eukaryota</taxon>
        <taxon>Fungi</taxon>
        <taxon>Fungi incertae sedis</taxon>
        <taxon>Zoopagomycota</taxon>
        <taxon>Kickxellomycotina</taxon>
        <taxon>Dimargaritomycetes</taxon>
        <taxon>Dimargaritales</taxon>
        <taxon>Dimargaritaceae</taxon>
        <taxon>Dimargaris</taxon>
    </lineage>
</organism>
<evidence type="ECO:0000256" key="1">
    <source>
        <dbReference type="ARBA" id="ARBA00004477"/>
    </source>
</evidence>
<gene>
    <name evidence="17" type="primary">DGA1</name>
    <name evidence="17" type="ORF">H4R34_001734</name>
</gene>
<sequence length="288" mass="32872">MWPFLLAYVTYMVFSKAPAQGGRPLNWFRRLRLWKYCADYFPTQLVREAELDPSKNYIFGYHPHGIISVGAFLNFATEARRVSDVFPGLNIRLLTLTNNFHVPFYRDFLLSLNIASVSKHSIEHILNSGPGNACVVVVGGATESLYARPKQADLVLKRRLGFIKLAIKNGASLVPVFTFGENDIYDQVDSEDGSLLQDIQRKTQSYCGFTTPLFHGRGIFNYDLGLLPFRTPMVTVVGHPINVDKNPDPSMDDIRRVQQQYMDALQAIFDRYKDVYAKDRITDMRFVE</sequence>
<proteinExistence type="inferred from homology"/>
<dbReference type="Pfam" id="PF03982">
    <property type="entry name" value="DAGAT"/>
    <property type="match status" value="1"/>
</dbReference>
<evidence type="ECO:0000256" key="3">
    <source>
        <dbReference type="ARBA" id="ARBA00005189"/>
    </source>
</evidence>
<keyword evidence="10" id="KW-0256">Endoplasmic reticulum</keyword>
<dbReference type="PANTHER" id="PTHR12317">
    <property type="entry name" value="DIACYLGLYCEROL O-ACYLTRANSFERASE"/>
    <property type="match status" value="1"/>
</dbReference>
<comment type="pathway">
    <text evidence="2">Glycerolipid metabolism; triacylglycerol biosynthesis.</text>
</comment>
<evidence type="ECO:0000256" key="13">
    <source>
        <dbReference type="ARBA" id="ARBA00023136"/>
    </source>
</evidence>
<evidence type="ECO:0000256" key="9">
    <source>
        <dbReference type="ARBA" id="ARBA00022798"/>
    </source>
</evidence>
<keyword evidence="12" id="KW-0443">Lipid metabolism</keyword>
<keyword evidence="6" id="KW-0444">Lipid biosynthesis</keyword>
<dbReference type="GO" id="GO:0004144">
    <property type="term" value="F:diacylglycerol O-acyltransferase activity"/>
    <property type="evidence" value="ECO:0007669"/>
    <property type="project" value="UniProtKB-EC"/>
</dbReference>
<name>A0A9W8B9E3_9FUNG</name>
<keyword evidence="9" id="KW-0319">Glycerol metabolism</keyword>
<comment type="subcellular location">
    <subcellularLocation>
        <location evidence="1">Endoplasmic reticulum membrane</location>
        <topology evidence="1">Multi-pass membrane protein</topology>
    </subcellularLocation>
</comment>
<comment type="similarity">
    <text evidence="4">Belongs to the diacylglycerol acyltransferase family.</text>
</comment>
<dbReference type="EC" id="2.3.1.20" evidence="5"/>
<evidence type="ECO:0000256" key="10">
    <source>
        <dbReference type="ARBA" id="ARBA00022824"/>
    </source>
</evidence>